<evidence type="ECO:0000313" key="8">
    <source>
        <dbReference type="EMBL" id="PMC61979.1"/>
    </source>
</evidence>
<dbReference type="GO" id="GO:0009228">
    <property type="term" value="P:thiamine biosynthetic process"/>
    <property type="evidence" value="ECO:0007669"/>
    <property type="project" value="UniProtKB-KW"/>
</dbReference>
<dbReference type="Gene3D" id="3.30.9.10">
    <property type="entry name" value="D-Amino Acid Oxidase, subunit A, domain 2"/>
    <property type="match status" value="1"/>
</dbReference>
<evidence type="ECO:0000313" key="9">
    <source>
        <dbReference type="Proteomes" id="UP000235363"/>
    </source>
</evidence>
<protein>
    <recommendedName>
        <fullName evidence="5">glycine oxidase</fullName>
        <ecNumber evidence="5">1.4.3.19</ecNumber>
    </recommendedName>
</protein>
<dbReference type="Gene3D" id="3.50.50.60">
    <property type="entry name" value="FAD/NAD(P)-binding domain"/>
    <property type="match status" value="1"/>
</dbReference>
<evidence type="ECO:0000256" key="2">
    <source>
        <dbReference type="ARBA" id="ARBA00022977"/>
    </source>
</evidence>
<keyword evidence="6" id="KW-0472">Membrane</keyword>
<comment type="catalytic activity">
    <reaction evidence="4">
        <text>glycine + O2 + H2O = glyoxylate + H2O2 + NH4(+)</text>
        <dbReference type="Rhea" id="RHEA:11532"/>
        <dbReference type="ChEBI" id="CHEBI:15377"/>
        <dbReference type="ChEBI" id="CHEBI:15379"/>
        <dbReference type="ChEBI" id="CHEBI:16240"/>
        <dbReference type="ChEBI" id="CHEBI:28938"/>
        <dbReference type="ChEBI" id="CHEBI:36655"/>
        <dbReference type="ChEBI" id="CHEBI:57305"/>
        <dbReference type="EC" id="1.4.3.19"/>
    </reaction>
</comment>
<evidence type="ECO:0000259" key="7">
    <source>
        <dbReference type="Pfam" id="PF01266"/>
    </source>
</evidence>
<dbReference type="NCBIfam" id="TIGR02352">
    <property type="entry name" value="thiamin_ThiO"/>
    <property type="match status" value="1"/>
</dbReference>
<accession>A0A2N6SY39</accession>
<name>A0A2N6SY39_9CORY</name>
<keyword evidence="6" id="KW-0812">Transmembrane</keyword>
<dbReference type="PANTHER" id="PTHR13847:SF289">
    <property type="entry name" value="GLYCINE OXIDASE"/>
    <property type="match status" value="1"/>
</dbReference>
<dbReference type="GO" id="GO:0009229">
    <property type="term" value="P:thiamine diphosphate biosynthetic process"/>
    <property type="evidence" value="ECO:0007669"/>
    <property type="project" value="UniProtKB-UniPathway"/>
</dbReference>
<evidence type="ECO:0000256" key="3">
    <source>
        <dbReference type="ARBA" id="ARBA00023002"/>
    </source>
</evidence>
<dbReference type="GO" id="GO:0043799">
    <property type="term" value="F:glycine oxidase activity"/>
    <property type="evidence" value="ECO:0007669"/>
    <property type="project" value="UniProtKB-EC"/>
</dbReference>
<evidence type="ECO:0000256" key="6">
    <source>
        <dbReference type="SAM" id="Phobius"/>
    </source>
</evidence>
<dbReference type="UniPathway" id="UPA00060"/>
<comment type="caution">
    <text evidence="8">The sequence shown here is derived from an EMBL/GenBank/DDBJ whole genome shotgun (WGS) entry which is preliminary data.</text>
</comment>
<dbReference type="RefSeq" id="WP_102213220.1">
    <property type="nucleotide sequence ID" value="NZ_PNHF01000017.1"/>
</dbReference>
<dbReference type="PANTHER" id="PTHR13847">
    <property type="entry name" value="SARCOSINE DEHYDROGENASE-RELATED"/>
    <property type="match status" value="1"/>
</dbReference>
<gene>
    <name evidence="8" type="primary">thiO</name>
    <name evidence="8" type="ORF">CJ204_07885</name>
</gene>
<dbReference type="InterPro" id="IPR006076">
    <property type="entry name" value="FAD-dep_OxRdtase"/>
</dbReference>
<evidence type="ECO:0000256" key="1">
    <source>
        <dbReference type="ARBA" id="ARBA00004948"/>
    </source>
</evidence>
<keyword evidence="2" id="KW-0784">Thiamine biosynthesis</keyword>
<keyword evidence="3" id="KW-0560">Oxidoreductase</keyword>
<evidence type="ECO:0000256" key="5">
    <source>
        <dbReference type="ARBA" id="ARBA00050018"/>
    </source>
</evidence>
<organism evidence="8 9">
    <name type="scientific">Corynebacterium xerosis</name>
    <dbReference type="NCBI Taxonomy" id="1725"/>
    <lineage>
        <taxon>Bacteria</taxon>
        <taxon>Bacillati</taxon>
        <taxon>Actinomycetota</taxon>
        <taxon>Actinomycetes</taxon>
        <taxon>Mycobacteriales</taxon>
        <taxon>Corynebacteriaceae</taxon>
        <taxon>Corynebacterium</taxon>
    </lineage>
</organism>
<reference evidence="8 9" key="1">
    <citation type="submission" date="2017-09" db="EMBL/GenBank/DDBJ databases">
        <title>Bacterial strain isolated from the female urinary microbiota.</title>
        <authorList>
            <person name="Thomas-White K."/>
            <person name="Kumar N."/>
            <person name="Forster S."/>
            <person name="Putonti C."/>
            <person name="Lawley T."/>
            <person name="Wolfe A.J."/>
        </authorList>
    </citation>
    <scope>NUCLEOTIDE SEQUENCE [LARGE SCALE GENOMIC DNA]</scope>
    <source>
        <strain evidence="8 9">UMB0908</strain>
    </source>
</reference>
<proteinExistence type="predicted"/>
<dbReference type="Proteomes" id="UP000235363">
    <property type="component" value="Unassembled WGS sequence"/>
</dbReference>
<evidence type="ECO:0000256" key="4">
    <source>
        <dbReference type="ARBA" id="ARBA00049872"/>
    </source>
</evidence>
<feature type="transmembrane region" description="Helical" evidence="6">
    <location>
        <begin position="12"/>
        <end position="30"/>
    </location>
</feature>
<dbReference type="GO" id="GO:0005737">
    <property type="term" value="C:cytoplasm"/>
    <property type="evidence" value="ECO:0007669"/>
    <property type="project" value="TreeGrafter"/>
</dbReference>
<sequence>MSGRSTSRDPQRVAVVGAGVIGLATAFRLAHTGHRVSLHAPSAATGPSWVAGGMFGAFTEAWPGEEAMLHLGAESLKRWLPLLEDLEGVPAEQSTILTGRGTVLAGVDGADAADVESIAATTEADYPGALRHVTRRELRDLEPALAPVLRGAVVSDDEWSVDNRRLLSQLGAACRDLGVERSVASVTDVDDLRATTGADVVVVAAGAGSAELIGVPIREVKGEVLRVRRRGSSESGPARTIRARVHGRPCYLVPRSWGLAVGATEYEHGHDLEPTAGGARTLLDDAATVFPGIDDYAFAEVSAGLRPYSPDNVPMIGEVREGIVAACGHGRNGILLAAVTADAVEAIVAGEPLPEAAAADPNRFRS</sequence>
<feature type="domain" description="FAD dependent oxidoreductase" evidence="7">
    <location>
        <begin position="12"/>
        <end position="344"/>
    </location>
</feature>
<dbReference type="InterPro" id="IPR036188">
    <property type="entry name" value="FAD/NAD-bd_sf"/>
</dbReference>
<dbReference type="SUPFAM" id="SSF54373">
    <property type="entry name" value="FAD-linked reductases, C-terminal domain"/>
    <property type="match status" value="1"/>
</dbReference>
<comment type="pathway">
    <text evidence="1">Cofactor biosynthesis; thiamine diphosphate biosynthesis.</text>
</comment>
<dbReference type="InterPro" id="IPR012727">
    <property type="entry name" value="Gly_oxidase_ThiO"/>
</dbReference>
<dbReference type="Pfam" id="PF01266">
    <property type="entry name" value="DAO"/>
    <property type="match status" value="1"/>
</dbReference>
<dbReference type="AlphaFoldDB" id="A0A2N6SY39"/>
<dbReference type="SUPFAM" id="SSF51971">
    <property type="entry name" value="Nucleotide-binding domain"/>
    <property type="match status" value="1"/>
</dbReference>
<keyword evidence="6" id="KW-1133">Transmembrane helix</keyword>
<dbReference type="EC" id="1.4.3.19" evidence="5"/>
<dbReference type="GO" id="GO:0050660">
    <property type="term" value="F:flavin adenine dinucleotide binding"/>
    <property type="evidence" value="ECO:0007669"/>
    <property type="project" value="InterPro"/>
</dbReference>
<dbReference type="EMBL" id="PNHF01000017">
    <property type="protein sequence ID" value="PMC61979.1"/>
    <property type="molecule type" value="Genomic_DNA"/>
</dbReference>